<reference evidence="3" key="1">
    <citation type="submission" date="2015-09" db="EMBL/GenBank/DDBJ databases">
        <title>Draft Genome Sequences of Two Novel Amoeba-resistant Intranuclear Bacteria, Candidatus Berkiella cookevillensis and Candidatus Berkiella aquae.</title>
        <authorList>
            <person name="Mehari Y.T."/>
            <person name="Arivett B.A."/>
            <person name="Farone A.L."/>
            <person name="Gunderson J.H."/>
            <person name="Farone M.B."/>
        </authorList>
    </citation>
    <scope>NUCLEOTIDE SEQUENCE [LARGE SCALE GENOMIC DNA]</scope>
    <source>
        <strain evidence="3">HT99</strain>
    </source>
</reference>
<evidence type="ECO:0000313" key="4">
    <source>
        <dbReference type="EMBL" id="MCS5710816.1"/>
    </source>
</evidence>
<keyword evidence="1" id="KW-1133">Transmembrane helix</keyword>
<dbReference type="RefSeq" id="WP_158003416.1">
    <property type="nucleotide sequence ID" value="NZ_LKAJ02000001.1"/>
</dbReference>
<dbReference type="Gene3D" id="2.70.70.10">
    <property type="entry name" value="Glucose Permease (Domain IIA)"/>
    <property type="match status" value="1"/>
</dbReference>
<reference evidence="4" key="3">
    <citation type="submission" date="2021-06" db="EMBL/GenBank/DDBJ databases">
        <title>Genomic Description and Analysis of Intracellular Bacteria, Candidatus Berkiella cookevillensis and Candidatus Berkiella aquae.</title>
        <authorList>
            <person name="Kidane D.T."/>
            <person name="Mehari Y.T."/>
            <person name="Rice F.C."/>
            <person name="Arivett B.A."/>
            <person name="Farone A.L."/>
            <person name="Berk S.G."/>
            <person name="Farone M.B."/>
        </authorList>
    </citation>
    <scope>NUCLEOTIDE SEQUENCE</scope>
    <source>
        <strain evidence="4">HT99</strain>
    </source>
</reference>
<dbReference type="PANTHER" id="PTHR21666:SF291">
    <property type="entry name" value="STAGE II SPORULATION PROTEIN Q"/>
    <property type="match status" value="1"/>
</dbReference>
<comment type="caution">
    <text evidence="3">The sequence shown here is derived from an EMBL/GenBank/DDBJ whole genome shotgun (WGS) entry which is preliminary data.</text>
</comment>
<dbReference type="CDD" id="cd12797">
    <property type="entry name" value="M23_peptidase"/>
    <property type="match status" value="1"/>
</dbReference>
<dbReference type="SUPFAM" id="SSF51261">
    <property type="entry name" value="Duplicated hybrid motif"/>
    <property type="match status" value="1"/>
</dbReference>
<name>A0A0Q9YGP3_9GAMM</name>
<dbReference type="EMBL" id="LKAJ02000001">
    <property type="protein sequence ID" value="MCS5710816.1"/>
    <property type="molecule type" value="Genomic_DNA"/>
</dbReference>
<dbReference type="AlphaFoldDB" id="A0A0Q9YGP3"/>
<dbReference type="Proteomes" id="UP000051497">
    <property type="component" value="Unassembled WGS sequence"/>
</dbReference>
<dbReference type="PANTHER" id="PTHR21666">
    <property type="entry name" value="PEPTIDASE-RELATED"/>
    <property type="match status" value="1"/>
</dbReference>
<dbReference type="InterPro" id="IPR011055">
    <property type="entry name" value="Dup_hybrid_motif"/>
</dbReference>
<dbReference type="STRING" id="295108.HT99x_02734"/>
<gene>
    <name evidence="3" type="primary">mepM_2</name>
    <name evidence="4" type="ORF">HT99x_005195</name>
    <name evidence="3" type="ORF">HT99x_02734</name>
</gene>
<accession>A0A0Q9YGP3</accession>
<evidence type="ECO:0000256" key="1">
    <source>
        <dbReference type="SAM" id="Phobius"/>
    </source>
</evidence>
<keyword evidence="3" id="KW-0378">Hydrolase</keyword>
<evidence type="ECO:0000313" key="5">
    <source>
        <dbReference type="Proteomes" id="UP000051497"/>
    </source>
</evidence>
<evidence type="ECO:0000259" key="2">
    <source>
        <dbReference type="Pfam" id="PF01551"/>
    </source>
</evidence>
<dbReference type="Pfam" id="PF01551">
    <property type="entry name" value="Peptidase_M23"/>
    <property type="match status" value="1"/>
</dbReference>
<dbReference type="GO" id="GO:0004222">
    <property type="term" value="F:metalloendopeptidase activity"/>
    <property type="evidence" value="ECO:0007669"/>
    <property type="project" value="TreeGrafter"/>
</dbReference>
<dbReference type="PATRIC" id="fig|1590043.3.peg.2780"/>
<protein>
    <submittedName>
        <fullName evidence="4">M23 family metallopeptidase</fullName>
    </submittedName>
    <submittedName>
        <fullName evidence="3">Murein DD-endopeptidase MepM</fullName>
        <ecNumber evidence="3">3.4.24.-</ecNumber>
    </submittedName>
</protein>
<dbReference type="FunFam" id="2.70.70.10:FF:000006">
    <property type="entry name" value="M23 family peptidase"/>
    <property type="match status" value="1"/>
</dbReference>
<keyword evidence="5" id="KW-1185">Reference proteome</keyword>
<keyword evidence="1" id="KW-0812">Transmembrane</keyword>
<dbReference type="InterPro" id="IPR016047">
    <property type="entry name" value="M23ase_b-sheet_dom"/>
</dbReference>
<keyword evidence="1" id="KW-0472">Membrane</keyword>
<feature type="transmembrane region" description="Helical" evidence="1">
    <location>
        <begin position="21"/>
        <end position="45"/>
    </location>
</feature>
<feature type="domain" description="M23ase beta-sheet core" evidence="2">
    <location>
        <begin position="198"/>
        <end position="291"/>
    </location>
</feature>
<organism evidence="3">
    <name type="scientific">Candidatus Berkiella aquae</name>
    <dbReference type="NCBI Taxonomy" id="295108"/>
    <lineage>
        <taxon>Bacteria</taxon>
        <taxon>Pseudomonadati</taxon>
        <taxon>Pseudomonadota</taxon>
        <taxon>Gammaproteobacteria</taxon>
        <taxon>Candidatus Berkiellales</taxon>
        <taxon>Candidatus Berkiellaceae</taxon>
        <taxon>Candidatus Berkiella</taxon>
    </lineage>
</organism>
<reference evidence="4" key="2">
    <citation type="journal article" date="2016" name="Genome Announc.">
        <title>Draft Genome Sequences of Two Novel Amoeba-Resistant Intranuclear Bacteria, 'Candidatus Berkiella cookevillensis' and 'Candidatus Berkiella aquae'.</title>
        <authorList>
            <person name="Mehari Y.T."/>
            <person name="Arivett B.A."/>
            <person name="Farone A.L."/>
            <person name="Gunderson J.H."/>
            <person name="Farone M.B."/>
        </authorList>
    </citation>
    <scope>NUCLEOTIDE SEQUENCE</scope>
    <source>
        <strain evidence="4">HT99</strain>
    </source>
</reference>
<proteinExistence type="predicted"/>
<dbReference type="EMBL" id="LKAJ01000015">
    <property type="protein sequence ID" value="KRG19755.1"/>
    <property type="molecule type" value="Genomic_DNA"/>
</dbReference>
<evidence type="ECO:0000313" key="3">
    <source>
        <dbReference type="EMBL" id="KRG19755.1"/>
    </source>
</evidence>
<sequence>MKHHVETPTPYSIRLEGGFQISYQLGLLLLLSVIIIALSALWGGYQLALAKMAKQPTSMVTESPPHKIDELTEQHLQVLTQHIGRIEANLMRINALGERLVLSAHLDPQEFDFSHDVPVGGSFMQENTHEELLATIHQLNAMLDKRYAQLMTLHQTLQMHWGQRELSFTGIGKAVTNGWISSFFGPRYDPFTGRKAWHSGVDIAGKEGSEIKALAAGVVSYANTKGGYGYVVDIKHSNGLTTRYGHNKELLVKPGQVVRKGQTIALLGSSGRSTGPHLHLEVHKNGQAVDPGEYFPDFKRNKST</sequence>
<dbReference type="OrthoDB" id="9805070at2"/>
<dbReference type="InterPro" id="IPR050570">
    <property type="entry name" value="Cell_wall_metabolism_enzyme"/>
</dbReference>
<dbReference type="EC" id="3.4.24.-" evidence="3"/>